<organism evidence="3 4">
    <name type="scientific">Streptomyces sannanensis</name>
    <dbReference type="NCBI Taxonomy" id="285536"/>
    <lineage>
        <taxon>Bacteria</taxon>
        <taxon>Bacillati</taxon>
        <taxon>Actinomycetota</taxon>
        <taxon>Actinomycetes</taxon>
        <taxon>Kitasatosporales</taxon>
        <taxon>Streptomycetaceae</taxon>
        <taxon>Streptomyces</taxon>
    </lineage>
</organism>
<feature type="region of interest" description="Disordered" evidence="1">
    <location>
        <begin position="1"/>
        <end position="24"/>
    </location>
</feature>
<reference evidence="4" key="1">
    <citation type="journal article" date="2019" name="Int. J. Syst. Evol. Microbiol.">
        <title>The Global Catalogue of Microorganisms (GCM) 10K type strain sequencing project: providing services to taxonomists for standard genome sequencing and annotation.</title>
        <authorList>
            <consortium name="The Broad Institute Genomics Platform"/>
            <consortium name="The Broad Institute Genome Sequencing Center for Infectious Disease"/>
            <person name="Wu L."/>
            <person name="Ma J."/>
        </authorList>
    </citation>
    <scope>NUCLEOTIDE SEQUENCE [LARGE SCALE GENOMIC DNA]</scope>
    <source>
        <strain evidence="4">JCM 9651</strain>
    </source>
</reference>
<keyword evidence="4" id="KW-1185">Reference proteome</keyword>
<dbReference type="Proteomes" id="UP001499990">
    <property type="component" value="Unassembled WGS sequence"/>
</dbReference>
<accession>A0ABP6SBR5</accession>
<protein>
    <recommendedName>
        <fullName evidence="2">DUF397 domain-containing protein</fullName>
    </recommendedName>
</protein>
<evidence type="ECO:0000259" key="2">
    <source>
        <dbReference type="Pfam" id="PF04149"/>
    </source>
</evidence>
<name>A0ABP6SBR5_9ACTN</name>
<dbReference type="Pfam" id="PF04149">
    <property type="entry name" value="DUF397"/>
    <property type="match status" value="1"/>
</dbReference>
<sequence length="77" mass="8301">MAEHPADLDWVRAAPEGDAGPGPWIEVATGPGDLVRIRETSDPENVVTTTRAKWDAFVMGVLAGEFDHFAELGNDQP</sequence>
<proteinExistence type="predicted"/>
<dbReference type="InterPro" id="IPR007278">
    <property type="entry name" value="DUF397"/>
</dbReference>
<comment type="caution">
    <text evidence="3">The sequence shown here is derived from an EMBL/GenBank/DDBJ whole genome shotgun (WGS) entry which is preliminary data.</text>
</comment>
<feature type="compositionally biased region" description="Basic and acidic residues" evidence="1">
    <location>
        <begin position="1"/>
        <end position="10"/>
    </location>
</feature>
<dbReference type="EMBL" id="BAAAYL010000001">
    <property type="protein sequence ID" value="GAA3372854.1"/>
    <property type="molecule type" value="Genomic_DNA"/>
</dbReference>
<dbReference type="RefSeq" id="WP_345037653.1">
    <property type="nucleotide sequence ID" value="NZ_BAAAYL010000001.1"/>
</dbReference>
<gene>
    <name evidence="3" type="ORF">GCM10020367_30310</name>
</gene>
<evidence type="ECO:0000313" key="4">
    <source>
        <dbReference type="Proteomes" id="UP001499990"/>
    </source>
</evidence>
<feature type="domain" description="DUF397" evidence="2">
    <location>
        <begin position="9"/>
        <end position="61"/>
    </location>
</feature>
<evidence type="ECO:0000313" key="3">
    <source>
        <dbReference type="EMBL" id="GAA3372854.1"/>
    </source>
</evidence>
<evidence type="ECO:0000256" key="1">
    <source>
        <dbReference type="SAM" id="MobiDB-lite"/>
    </source>
</evidence>